<protein>
    <submittedName>
        <fullName evidence="1">Uncharacterized protein</fullName>
    </submittedName>
</protein>
<reference evidence="1 2" key="1">
    <citation type="journal article" date="2014" name="Genome Biol. Evol.">
        <title>The genome of the myxosporean Thelohanellus kitauei shows adaptations to nutrient acquisition within its fish host.</title>
        <authorList>
            <person name="Yang Y."/>
            <person name="Xiong J."/>
            <person name="Zhou Z."/>
            <person name="Huo F."/>
            <person name="Miao W."/>
            <person name="Ran C."/>
            <person name="Liu Y."/>
            <person name="Zhang J."/>
            <person name="Feng J."/>
            <person name="Wang M."/>
            <person name="Wang M."/>
            <person name="Wang L."/>
            <person name="Yao B."/>
        </authorList>
    </citation>
    <scope>NUCLEOTIDE SEQUENCE [LARGE SCALE GENOMIC DNA]</scope>
    <source>
        <strain evidence="1">Wuqing</strain>
    </source>
</reference>
<dbReference type="AlphaFoldDB" id="A0A0C2MBT4"/>
<dbReference type="EMBL" id="JWZT01005244">
    <property type="protein sequence ID" value="KII61804.1"/>
    <property type="molecule type" value="Genomic_DNA"/>
</dbReference>
<dbReference type="Proteomes" id="UP000031668">
    <property type="component" value="Unassembled WGS sequence"/>
</dbReference>
<keyword evidence="2" id="KW-1185">Reference proteome</keyword>
<evidence type="ECO:0000313" key="1">
    <source>
        <dbReference type="EMBL" id="KII61804.1"/>
    </source>
</evidence>
<gene>
    <name evidence="1" type="ORF">RF11_06063</name>
</gene>
<sequence length="153" mass="17867">MQTLLICGGDRHRFRNDCPAKSAECFNCWMIGYDYKICIKKSNVRVKDSPRQKFIDSSDREQSIYHLKKTFKRLEEITIVVDIENKPIEMAVDNRVAVTCISYYLWRSIGEPSLEKCYSLAGYMNTVIRTADKMYVRVKKTQNKKITSLCDQS</sequence>
<comment type="caution">
    <text evidence="1">The sequence shown here is derived from an EMBL/GenBank/DDBJ whole genome shotgun (WGS) entry which is preliminary data.</text>
</comment>
<evidence type="ECO:0000313" key="2">
    <source>
        <dbReference type="Proteomes" id="UP000031668"/>
    </source>
</evidence>
<organism evidence="1 2">
    <name type="scientific">Thelohanellus kitauei</name>
    <name type="common">Myxosporean</name>
    <dbReference type="NCBI Taxonomy" id="669202"/>
    <lineage>
        <taxon>Eukaryota</taxon>
        <taxon>Metazoa</taxon>
        <taxon>Cnidaria</taxon>
        <taxon>Myxozoa</taxon>
        <taxon>Myxosporea</taxon>
        <taxon>Bivalvulida</taxon>
        <taxon>Platysporina</taxon>
        <taxon>Myxobolidae</taxon>
        <taxon>Thelohanellus</taxon>
    </lineage>
</organism>
<name>A0A0C2MBT4_THEKT</name>
<accession>A0A0C2MBT4</accession>
<proteinExistence type="predicted"/>